<dbReference type="PROSITE" id="PS51257">
    <property type="entry name" value="PROKAR_LIPOPROTEIN"/>
    <property type="match status" value="1"/>
</dbReference>
<feature type="signal peptide" evidence="1">
    <location>
        <begin position="1"/>
        <end position="20"/>
    </location>
</feature>
<dbReference type="Gene3D" id="2.60.40.1890">
    <property type="entry name" value="PCu(A)C copper chaperone"/>
    <property type="match status" value="1"/>
</dbReference>
<feature type="chain" id="PRO_5039322356" evidence="1">
    <location>
        <begin position="21"/>
        <end position="161"/>
    </location>
</feature>
<dbReference type="InterPro" id="IPR036182">
    <property type="entry name" value="PCuAC_sf"/>
</dbReference>
<dbReference type="Pfam" id="PF04314">
    <property type="entry name" value="PCuAC"/>
    <property type="match status" value="1"/>
</dbReference>
<organism evidence="2 3">
    <name type="scientific">Nonomuraea endophytica</name>
    <dbReference type="NCBI Taxonomy" id="714136"/>
    <lineage>
        <taxon>Bacteria</taxon>
        <taxon>Bacillati</taxon>
        <taxon>Actinomycetota</taxon>
        <taxon>Actinomycetes</taxon>
        <taxon>Streptosporangiales</taxon>
        <taxon>Streptosporangiaceae</taxon>
        <taxon>Nonomuraea</taxon>
    </lineage>
</organism>
<proteinExistence type="predicted"/>
<dbReference type="AlphaFoldDB" id="A0A7W8A2U4"/>
<protein>
    <submittedName>
        <fullName evidence="2">Copper(I)-binding protein</fullName>
    </submittedName>
</protein>
<reference evidence="2 3" key="1">
    <citation type="submission" date="2020-08" db="EMBL/GenBank/DDBJ databases">
        <title>Genomic Encyclopedia of Type Strains, Phase IV (KMG-IV): sequencing the most valuable type-strain genomes for metagenomic binning, comparative biology and taxonomic classification.</title>
        <authorList>
            <person name="Goeker M."/>
        </authorList>
    </citation>
    <scope>NUCLEOTIDE SEQUENCE [LARGE SCALE GENOMIC DNA]</scope>
    <source>
        <strain evidence="2 3">DSM 45385</strain>
    </source>
</reference>
<evidence type="ECO:0000256" key="1">
    <source>
        <dbReference type="SAM" id="SignalP"/>
    </source>
</evidence>
<dbReference type="RefSeq" id="WP_184961883.1">
    <property type="nucleotide sequence ID" value="NZ_JACHIN010000004.1"/>
</dbReference>
<evidence type="ECO:0000313" key="2">
    <source>
        <dbReference type="EMBL" id="MBB5077736.1"/>
    </source>
</evidence>
<name>A0A7W8A2U4_9ACTN</name>
<gene>
    <name evidence="2" type="ORF">HNR40_003211</name>
</gene>
<keyword evidence="1" id="KW-0732">Signal</keyword>
<accession>A0A7W8A2U4</accession>
<comment type="caution">
    <text evidence="2">The sequence shown here is derived from an EMBL/GenBank/DDBJ whole genome shotgun (WGS) entry which is preliminary data.</text>
</comment>
<evidence type="ECO:0000313" key="3">
    <source>
        <dbReference type="Proteomes" id="UP000568380"/>
    </source>
</evidence>
<dbReference type="InterPro" id="IPR007410">
    <property type="entry name" value="LpqE-like"/>
</dbReference>
<dbReference type="EMBL" id="JACHIN010000004">
    <property type="protein sequence ID" value="MBB5077736.1"/>
    <property type="molecule type" value="Genomic_DNA"/>
</dbReference>
<dbReference type="Proteomes" id="UP000568380">
    <property type="component" value="Unassembled WGS sequence"/>
</dbReference>
<dbReference type="SUPFAM" id="SSF110087">
    <property type="entry name" value="DR1885-like metal-binding protein"/>
    <property type="match status" value="1"/>
</dbReference>
<keyword evidence="3" id="KW-1185">Reference proteome</keyword>
<sequence>MRIVLICTTLLLATACSSGNQPDWWRTNQTDGQVGPVRLVHVNIEAPPMDEQKPGGTLPLYLTLFNDAAVEQVLDAVSTVEAKKVVYRSGSAAPVERMRVVVPPKGELSLQKGNGRPYLELVGMDRQLGNTTIPVTFRFPTAGTVTIRVPVRAGRPSPAPS</sequence>